<organism evidence="1 2">
    <name type="scientific">Symbiodinium necroappetens</name>
    <dbReference type="NCBI Taxonomy" id="1628268"/>
    <lineage>
        <taxon>Eukaryota</taxon>
        <taxon>Sar</taxon>
        <taxon>Alveolata</taxon>
        <taxon>Dinophyceae</taxon>
        <taxon>Suessiales</taxon>
        <taxon>Symbiodiniaceae</taxon>
        <taxon>Symbiodinium</taxon>
    </lineage>
</organism>
<dbReference type="AlphaFoldDB" id="A0A812XBA3"/>
<evidence type="ECO:0000313" key="2">
    <source>
        <dbReference type="Proteomes" id="UP000601435"/>
    </source>
</evidence>
<sequence length="63" mass="7404">MATTCVAVNGSPRGPSPFRLRCPASLSSSRSRSRAWLGWRGLWTRRTRKSTFLWLWPWSRHTW</sequence>
<name>A0A812XBA3_9DINO</name>
<accession>A0A812XBA3</accession>
<comment type="caution">
    <text evidence="1">The sequence shown here is derived from an EMBL/GenBank/DDBJ whole genome shotgun (WGS) entry which is preliminary data.</text>
</comment>
<dbReference type="EMBL" id="CAJNJA010036958">
    <property type="protein sequence ID" value="CAE7727069.1"/>
    <property type="molecule type" value="Genomic_DNA"/>
</dbReference>
<keyword evidence="2" id="KW-1185">Reference proteome</keyword>
<protein>
    <submittedName>
        <fullName evidence="1">Uncharacterized protein</fullName>
    </submittedName>
</protein>
<proteinExistence type="predicted"/>
<gene>
    <name evidence="1" type="ORF">SNEC2469_LOCUS21001</name>
</gene>
<dbReference type="Proteomes" id="UP000601435">
    <property type="component" value="Unassembled WGS sequence"/>
</dbReference>
<reference evidence="1" key="1">
    <citation type="submission" date="2021-02" db="EMBL/GenBank/DDBJ databases">
        <authorList>
            <person name="Dougan E. K."/>
            <person name="Rhodes N."/>
            <person name="Thang M."/>
            <person name="Chan C."/>
        </authorList>
    </citation>
    <scope>NUCLEOTIDE SEQUENCE</scope>
</reference>
<evidence type="ECO:0000313" key="1">
    <source>
        <dbReference type="EMBL" id="CAE7727069.1"/>
    </source>
</evidence>